<proteinExistence type="predicted"/>
<feature type="region of interest" description="Disordered" evidence="8">
    <location>
        <begin position="1"/>
        <end position="32"/>
    </location>
</feature>
<dbReference type="Gene3D" id="2.170.270.10">
    <property type="entry name" value="SET domain"/>
    <property type="match status" value="1"/>
</dbReference>
<dbReference type="InterPro" id="IPR003616">
    <property type="entry name" value="Post-SET_dom"/>
</dbReference>
<dbReference type="AlphaFoldDB" id="A0A7N1A9L3"/>
<evidence type="ECO:0000256" key="1">
    <source>
        <dbReference type="ARBA" id="ARBA00004286"/>
    </source>
</evidence>
<dbReference type="SMART" id="SM00317">
    <property type="entry name" value="SET"/>
    <property type="match status" value="1"/>
</dbReference>
<dbReference type="PROSITE" id="PS50868">
    <property type="entry name" value="POST_SET"/>
    <property type="match status" value="1"/>
</dbReference>
<evidence type="ECO:0000313" key="12">
    <source>
        <dbReference type="EnsemblPlants" id="Kaladp1001s0004.1.v1.1"/>
    </source>
</evidence>
<organism evidence="12 13">
    <name type="scientific">Kalanchoe fedtschenkoi</name>
    <name type="common">Lavender scallops</name>
    <name type="synonym">South American air plant</name>
    <dbReference type="NCBI Taxonomy" id="63787"/>
    <lineage>
        <taxon>Eukaryota</taxon>
        <taxon>Viridiplantae</taxon>
        <taxon>Streptophyta</taxon>
        <taxon>Embryophyta</taxon>
        <taxon>Tracheophyta</taxon>
        <taxon>Spermatophyta</taxon>
        <taxon>Magnoliopsida</taxon>
        <taxon>eudicotyledons</taxon>
        <taxon>Gunneridae</taxon>
        <taxon>Pentapetalae</taxon>
        <taxon>Saxifragales</taxon>
        <taxon>Crassulaceae</taxon>
        <taxon>Kalanchoe</taxon>
    </lineage>
</organism>
<sequence length="441" mass="48588">MRPPLSSIPRTGGARGGCIHLQTTKQHRPRRNQSSIFRRVKRIREALYPLFEHDAFHRQAWGLPEPSFGVGLGRIGEEGVIFEFGSGCDCESCGEECPCDLGFEDFGVVNECGRGCGCGMECGNRVSQRGINLRLKIVKDGRKGWGLYAAELIQCGQFVCEYAGELLNTNEARRRQAMYDQHSKNGQPSSALLVVREHLPSGKACLRINIDATRIGNVGRFINHSCDGGNLSTVIIRSSGTLLPHLCFFASTDIEEGDELMFSYGTISLRSNGLECFCGSSSCSGERFIPWFKHKDQMVGGKASVVGGGRWLMFSSRIKQRHVVSMAVTILRHLTLPSPTPAMSSWLIHLVVVVYVTQCLIARGRESFRMMMLLEGCLPQPLIRHARIASSYGGNVPLGASLDLTLVQTRVLLDFPAAAADEQHVFSNVAASLFLQLFFLK</sequence>
<dbReference type="PROSITE" id="PS50280">
    <property type="entry name" value="SET"/>
    <property type="match status" value="1"/>
</dbReference>
<evidence type="ECO:0000256" key="7">
    <source>
        <dbReference type="ARBA" id="ARBA00022833"/>
    </source>
</evidence>
<dbReference type="SUPFAM" id="SSF82199">
    <property type="entry name" value="SET domain"/>
    <property type="match status" value="1"/>
</dbReference>
<keyword evidence="9" id="KW-0472">Membrane</keyword>
<keyword evidence="3" id="KW-0489">Methyltransferase</keyword>
<keyword evidence="7" id="KW-0862">Zinc</keyword>
<evidence type="ECO:0000256" key="6">
    <source>
        <dbReference type="ARBA" id="ARBA00022723"/>
    </source>
</evidence>
<evidence type="ECO:0000259" key="11">
    <source>
        <dbReference type="PROSITE" id="PS50868"/>
    </source>
</evidence>
<evidence type="ECO:0000256" key="5">
    <source>
        <dbReference type="ARBA" id="ARBA00022691"/>
    </source>
</evidence>
<dbReference type="InterPro" id="IPR001214">
    <property type="entry name" value="SET_dom"/>
</dbReference>
<dbReference type="PANTHER" id="PTHR46223:SF3">
    <property type="entry name" value="HISTONE-LYSINE N-METHYLTRANSFERASE SET-23"/>
    <property type="match status" value="1"/>
</dbReference>
<feature type="transmembrane region" description="Helical" evidence="9">
    <location>
        <begin position="343"/>
        <end position="362"/>
    </location>
</feature>
<evidence type="ECO:0000256" key="4">
    <source>
        <dbReference type="ARBA" id="ARBA00022679"/>
    </source>
</evidence>
<dbReference type="Proteomes" id="UP000594263">
    <property type="component" value="Unplaced"/>
</dbReference>
<evidence type="ECO:0000313" key="13">
    <source>
        <dbReference type="Proteomes" id="UP000594263"/>
    </source>
</evidence>
<feature type="domain" description="SET" evidence="10">
    <location>
        <begin position="133"/>
        <end position="265"/>
    </location>
</feature>
<comment type="subcellular location">
    <subcellularLocation>
        <location evidence="1">Chromosome</location>
    </subcellularLocation>
</comment>
<dbReference type="GO" id="GO:0005694">
    <property type="term" value="C:chromosome"/>
    <property type="evidence" value="ECO:0007669"/>
    <property type="project" value="UniProtKB-SubCell"/>
</dbReference>
<dbReference type="Gramene" id="Kaladp1001s0004.1.v1.1">
    <property type="protein sequence ID" value="Kaladp1001s0004.1.v1.1"/>
    <property type="gene ID" value="Kaladp1001s0004.v1.1"/>
</dbReference>
<dbReference type="PANTHER" id="PTHR46223">
    <property type="entry name" value="HISTONE-LYSINE N-METHYLTRANSFERASE SUV39H"/>
    <property type="match status" value="1"/>
</dbReference>
<name>A0A7N1A9L3_KALFE</name>
<keyword evidence="9" id="KW-0812">Transmembrane</keyword>
<dbReference type="InterPro" id="IPR050973">
    <property type="entry name" value="H3K9_Histone-Lys_N-MTase"/>
</dbReference>
<dbReference type="InterPro" id="IPR046341">
    <property type="entry name" value="SET_dom_sf"/>
</dbReference>
<dbReference type="Pfam" id="PF00856">
    <property type="entry name" value="SET"/>
    <property type="match status" value="1"/>
</dbReference>
<keyword evidence="9" id="KW-1133">Transmembrane helix</keyword>
<evidence type="ECO:0000256" key="3">
    <source>
        <dbReference type="ARBA" id="ARBA00022603"/>
    </source>
</evidence>
<keyword evidence="13" id="KW-1185">Reference proteome</keyword>
<protein>
    <recommendedName>
        <fullName evidence="14">Histone-lysine N-methyltransferase SUVR3</fullName>
    </recommendedName>
</protein>
<accession>A0A7N1A9L3</accession>
<keyword evidence="4" id="KW-0808">Transferase</keyword>
<keyword evidence="5" id="KW-0949">S-adenosyl-L-methionine</keyword>
<dbReference type="GO" id="GO:0046872">
    <property type="term" value="F:metal ion binding"/>
    <property type="evidence" value="ECO:0007669"/>
    <property type="project" value="UniProtKB-KW"/>
</dbReference>
<keyword evidence="6" id="KW-0479">Metal-binding</keyword>
<feature type="domain" description="Post-SET" evidence="11">
    <location>
        <begin position="272"/>
        <end position="288"/>
    </location>
</feature>
<evidence type="ECO:0008006" key="14">
    <source>
        <dbReference type="Google" id="ProtNLM"/>
    </source>
</evidence>
<evidence type="ECO:0000259" key="10">
    <source>
        <dbReference type="PROSITE" id="PS50280"/>
    </source>
</evidence>
<evidence type="ECO:0000256" key="8">
    <source>
        <dbReference type="SAM" id="MobiDB-lite"/>
    </source>
</evidence>
<dbReference type="EnsemblPlants" id="Kaladp1001s0004.1.v1.1">
    <property type="protein sequence ID" value="Kaladp1001s0004.1.v1.1"/>
    <property type="gene ID" value="Kaladp1001s0004.v1.1"/>
</dbReference>
<evidence type="ECO:0000256" key="9">
    <source>
        <dbReference type="SAM" id="Phobius"/>
    </source>
</evidence>
<evidence type="ECO:0000256" key="2">
    <source>
        <dbReference type="ARBA" id="ARBA00022454"/>
    </source>
</evidence>
<keyword evidence="2" id="KW-0158">Chromosome</keyword>
<dbReference type="GO" id="GO:0032259">
    <property type="term" value="P:methylation"/>
    <property type="evidence" value="ECO:0007669"/>
    <property type="project" value="UniProtKB-KW"/>
</dbReference>
<dbReference type="GO" id="GO:0008168">
    <property type="term" value="F:methyltransferase activity"/>
    <property type="evidence" value="ECO:0007669"/>
    <property type="project" value="UniProtKB-KW"/>
</dbReference>
<reference evidence="12" key="1">
    <citation type="submission" date="2021-01" db="UniProtKB">
        <authorList>
            <consortium name="EnsemblPlants"/>
        </authorList>
    </citation>
    <scope>IDENTIFICATION</scope>
</reference>